<gene>
    <name evidence="2" type="ORF">E2C01_073044</name>
</gene>
<evidence type="ECO:0000313" key="2">
    <source>
        <dbReference type="EMBL" id="MPC78556.1"/>
    </source>
</evidence>
<evidence type="ECO:0000256" key="1">
    <source>
        <dbReference type="SAM" id="MobiDB-lite"/>
    </source>
</evidence>
<proteinExistence type="predicted"/>
<keyword evidence="3" id="KW-1185">Reference proteome</keyword>
<dbReference type="EMBL" id="VSRR010048734">
    <property type="protein sequence ID" value="MPC78556.1"/>
    <property type="molecule type" value="Genomic_DNA"/>
</dbReference>
<evidence type="ECO:0000313" key="3">
    <source>
        <dbReference type="Proteomes" id="UP000324222"/>
    </source>
</evidence>
<feature type="compositionally biased region" description="Polar residues" evidence="1">
    <location>
        <begin position="52"/>
        <end position="62"/>
    </location>
</feature>
<feature type="compositionally biased region" description="Basic and acidic residues" evidence="1">
    <location>
        <begin position="1"/>
        <end position="27"/>
    </location>
</feature>
<name>A0A5B7I9I7_PORTR</name>
<feature type="compositionally biased region" description="Basic and acidic residues" evidence="1">
    <location>
        <begin position="37"/>
        <end position="48"/>
    </location>
</feature>
<dbReference type="Proteomes" id="UP000324222">
    <property type="component" value="Unassembled WGS sequence"/>
</dbReference>
<feature type="region of interest" description="Disordered" evidence="1">
    <location>
        <begin position="1"/>
        <end position="62"/>
    </location>
</feature>
<protein>
    <submittedName>
        <fullName evidence="2">Uncharacterized protein</fullName>
    </submittedName>
</protein>
<dbReference type="AlphaFoldDB" id="A0A5B7I9I7"/>
<reference evidence="2 3" key="1">
    <citation type="submission" date="2019-05" db="EMBL/GenBank/DDBJ databases">
        <title>Another draft genome of Portunus trituberculatus and its Hox gene families provides insights of decapod evolution.</title>
        <authorList>
            <person name="Jeong J.-H."/>
            <person name="Song I."/>
            <person name="Kim S."/>
            <person name="Choi T."/>
            <person name="Kim D."/>
            <person name="Ryu S."/>
            <person name="Kim W."/>
        </authorList>
    </citation>
    <scope>NUCLEOTIDE SEQUENCE [LARGE SCALE GENOMIC DNA]</scope>
    <source>
        <tissue evidence="2">Muscle</tissue>
    </source>
</reference>
<organism evidence="2 3">
    <name type="scientific">Portunus trituberculatus</name>
    <name type="common">Swimming crab</name>
    <name type="synonym">Neptunus trituberculatus</name>
    <dbReference type="NCBI Taxonomy" id="210409"/>
    <lineage>
        <taxon>Eukaryota</taxon>
        <taxon>Metazoa</taxon>
        <taxon>Ecdysozoa</taxon>
        <taxon>Arthropoda</taxon>
        <taxon>Crustacea</taxon>
        <taxon>Multicrustacea</taxon>
        <taxon>Malacostraca</taxon>
        <taxon>Eumalacostraca</taxon>
        <taxon>Eucarida</taxon>
        <taxon>Decapoda</taxon>
        <taxon>Pleocyemata</taxon>
        <taxon>Brachyura</taxon>
        <taxon>Eubrachyura</taxon>
        <taxon>Portunoidea</taxon>
        <taxon>Portunidae</taxon>
        <taxon>Portuninae</taxon>
        <taxon>Portunus</taxon>
    </lineage>
</organism>
<sequence length="62" mass="7202">MEGGKEGEKMEEREGGREGCKEKRRDEEGDDDEEEEEKMKTRIAENKRNKSQGKNSKVNNNN</sequence>
<accession>A0A5B7I9I7</accession>
<comment type="caution">
    <text evidence="2">The sequence shown here is derived from an EMBL/GenBank/DDBJ whole genome shotgun (WGS) entry which is preliminary data.</text>
</comment>